<reference evidence="1 2" key="1">
    <citation type="journal article" date="2022" name="DNA Res.">
        <title>Chromosomal-level genome assembly of the orchid tree Bauhinia variegata (Leguminosae; Cercidoideae) supports the allotetraploid origin hypothesis of Bauhinia.</title>
        <authorList>
            <person name="Zhong Y."/>
            <person name="Chen Y."/>
            <person name="Zheng D."/>
            <person name="Pang J."/>
            <person name="Liu Y."/>
            <person name="Luo S."/>
            <person name="Meng S."/>
            <person name="Qian L."/>
            <person name="Wei D."/>
            <person name="Dai S."/>
            <person name="Zhou R."/>
        </authorList>
    </citation>
    <scope>NUCLEOTIDE SEQUENCE [LARGE SCALE GENOMIC DNA]</scope>
    <source>
        <strain evidence="1">BV-YZ2020</strain>
    </source>
</reference>
<evidence type="ECO:0000313" key="1">
    <source>
        <dbReference type="EMBL" id="KAI4351513.1"/>
    </source>
</evidence>
<name>A0ACB9PSM5_BAUVA</name>
<protein>
    <submittedName>
        <fullName evidence="1">Uncharacterized protein</fullName>
    </submittedName>
</protein>
<sequence>MALPLHLSIFFLSLLVLSPFPLAASRTVKPTVSPFTKTLQSLEGIHQGQSAKGLGELKTYLSKLGYLNNNHNLNDISDWFDENLETAIKDYQKFHGLAITGSLDSTTIQTLILPRCGVADIHKHSHNKNGLIMVSNFAYYDGSPKWAIDKRDLTYSYSSTASTLSTEDMRQAIASAFLTWARITDFTFTEVSRSIHADILIGFLSHDHGDGNPFDGRGRVLGHAFAPQDGRVHFDGDELWSNNPGSTQVDLESVALHEIGHILGLAHSSNADAVMFPAYGGKRRSLGQDDIDGIRKLYMY</sequence>
<comment type="caution">
    <text evidence="1">The sequence shown here is derived from an EMBL/GenBank/DDBJ whole genome shotgun (WGS) entry which is preliminary data.</text>
</comment>
<organism evidence="1 2">
    <name type="scientific">Bauhinia variegata</name>
    <name type="common">Purple orchid tree</name>
    <name type="synonym">Phanera variegata</name>
    <dbReference type="NCBI Taxonomy" id="167791"/>
    <lineage>
        <taxon>Eukaryota</taxon>
        <taxon>Viridiplantae</taxon>
        <taxon>Streptophyta</taxon>
        <taxon>Embryophyta</taxon>
        <taxon>Tracheophyta</taxon>
        <taxon>Spermatophyta</taxon>
        <taxon>Magnoliopsida</taxon>
        <taxon>eudicotyledons</taxon>
        <taxon>Gunneridae</taxon>
        <taxon>Pentapetalae</taxon>
        <taxon>rosids</taxon>
        <taxon>fabids</taxon>
        <taxon>Fabales</taxon>
        <taxon>Fabaceae</taxon>
        <taxon>Cercidoideae</taxon>
        <taxon>Cercideae</taxon>
        <taxon>Bauhiniinae</taxon>
        <taxon>Bauhinia</taxon>
    </lineage>
</organism>
<gene>
    <name evidence="1" type="ORF">L6164_005879</name>
</gene>
<dbReference type="EMBL" id="CM039428">
    <property type="protein sequence ID" value="KAI4351513.1"/>
    <property type="molecule type" value="Genomic_DNA"/>
</dbReference>
<keyword evidence="2" id="KW-1185">Reference proteome</keyword>
<dbReference type="Proteomes" id="UP000828941">
    <property type="component" value="Chromosome 3"/>
</dbReference>
<evidence type="ECO:0000313" key="2">
    <source>
        <dbReference type="Proteomes" id="UP000828941"/>
    </source>
</evidence>
<accession>A0ACB9PSM5</accession>
<proteinExistence type="predicted"/>